<keyword evidence="2" id="KW-1185">Reference proteome</keyword>
<evidence type="ECO:0000313" key="2">
    <source>
        <dbReference type="Proteomes" id="UP001259832"/>
    </source>
</evidence>
<sequence>MEKTLTIDTGEDQDVSVEMVLQRCPKLEKLCLTNRHSDFAVLFFSDYHAAGSPIPAITFNLEDIPAFVQELMSTGSALTSCLDHLIIHQHAYRSDKTRRTKSELKRDLNALLKMLESKESLDFRLEYISVVLYSHFHEYVEQFKRYHLLPINRSVKLGVQNKIAFMSVLSATRTHQREKRGVEQGGKRLSRESLDANVVTNIFQFAATPVLRNSFEI</sequence>
<protein>
    <submittedName>
        <fullName evidence="1">Uncharacterized protein</fullName>
    </submittedName>
</protein>
<dbReference type="AlphaFoldDB" id="A0AAD9LR20"/>
<comment type="caution">
    <text evidence="1">The sequence shown here is derived from an EMBL/GenBank/DDBJ whole genome shotgun (WGS) entry which is preliminary data.</text>
</comment>
<dbReference type="EMBL" id="JASMQC010000007">
    <property type="protein sequence ID" value="KAK1943689.1"/>
    <property type="molecule type" value="Genomic_DNA"/>
</dbReference>
<organism evidence="1 2">
    <name type="scientific">Phytophthora citrophthora</name>
    <dbReference type="NCBI Taxonomy" id="4793"/>
    <lineage>
        <taxon>Eukaryota</taxon>
        <taxon>Sar</taxon>
        <taxon>Stramenopiles</taxon>
        <taxon>Oomycota</taxon>
        <taxon>Peronosporomycetes</taxon>
        <taxon>Peronosporales</taxon>
        <taxon>Peronosporaceae</taxon>
        <taxon>Phytophthora</taxon>
    </lineage>
</organism>
<accession>A0AAD9LR20</accession>
<dbReference type="Proteomes" id="UP001259832">
    <property type="component" value="Unassembled WGS sequence"/>
</dbReference>
<evidence type="ECO:0000313" key="1">
    <source>
        <dbReference type="EMBL" id="KAK1943689.1"/>
    </source>
</evidence>
<name>A0AAD9LR20_9STRA</name>
<proteinExistence type="predicted"/>
<gene>
    <name evidence="1" type="ORF">P3T76_005085</name>
</gene>
<reference evidence="1" key="1">
    <citation type="submission" date="2023-08" db="EMBL/GenBank/DDBJ databases">
        <title>Reference Genome Resource for the Citrus Pathogen Phytophthora citrophthora.</title>
        <authorList>
            <person name="Moller H."/>
            <person name="Coetzee B."/>
            <person name="Rose L.J."/>
            <person name="Van Niekerk J.M."/>
        </authorList>
    </citation>
    <scope>NUCLEOTIDE SEQUENCE</scope>
    <source>
        <strain evidence="1">STE-U-9442</strain>
    </source>
</reference>